<sequence length="31" mass="3410">MDGVTLVFFRFTVYNESIGSSRNPADRDGGT</sequence>
<evidence type="ECO:0000313" key="1">
    <source>
        <dbReference type="EMBL" id="QEA07181.1"/>
    </source>
</evidence>
<dbReference type="AlphaFoldDB" id="A0A5B8REX6"/>
<protein>
    <submittedName>
        <fullName evidence="1">Uncharacterized protein</fullName>
    </submittedName>
</protein>
<dbReference type="EMBL" id="MN079211">
    <property type="protein sequence ID" value="QEA07181.1"/>
    <property type="molecule type" value="Genomic_DNA"/>
</dbReference>
<gene>
    <name evidence="1" type="ORF">KBTEX_03527</name>
</gene>
<accession>A0A5B8REX6</accession>
<reference evidence="1" key="1">
    <citation type="submission" date="2019-06" db="EMBL/GenBank/DDBJ databases">
        <authorList>
            <person name="Murdoch R.W."/>
            <person name="Fathepure B."/>
        </authorList>
    </citation>
    <scope>NUCLEOTIDE SEQUENCE</scope>
</reference>
<organism evidence="1">
    <name type="scientific">uncultured organism</name>
    <dbReference type="NCBI Taxonomy" id="155900"/>
    <lineage>
        <taxon>unclassified sequences</taxon>
        <taxon>environmental samples</taxon>
    </lineage>
</organism>
<proteinExistence type="predicted"/>
<name>A0A5B8REX6_9ZZZZ</name>